<proteinExistence type="predicted"/>
<evidence type="ECO:0000313" key="1">
    <source>
        <dbReference type="EMBL" id="KAF2858844.1"/>
    </source>
</evidence>
<evidence type="ECO:0000313" key="2">
    <source>
        <dbReference type="Proteomes" id="UP000799421"/>
    </source>
</evidence>
<dbReference type="EMBL" id="MU006002">
    <property type="protein sequence ID" value="KAF2858844.1"/>
    <property type="molecule type" value="Genomic_DNA"/>
</dbReference>
<gene>
    <name evidence="1" type="ORF">K470DRAFT_117384</name>
</gene>
<dbReference type="AlphaFoldDB" id="A0A6A7BUH0"/>
<protein>
    <submittedName>
        <fullName evidence="1">Uncharacterized protein</fullName>
    </submittedName>
</protein>
<dbReference type="Proteomes" id="UP000799421">
    <property type="component" value="Unassembled WGS sequence"/>
</dbReference>
<accession>A0A6A7BUH0</accession>
<keyword evidence="2" id="KW-1185">Reference proteome</keyword>
<sequence length="123" mass="13428">MYEPAIVPGFVMLPFSSFNVSSLHTVCRWHPSPSASAAAQMLHVENSHNIRQQGRQVPSCRCNELVTFNHTELFSLGLRGGFLKGLQQRNTSTSECLTQEKSDAEQSLALVGGLYEGSNTAGM</sequence>
<name>A0A6A7BUH0_9PEZI</name>
<organism evidence="1 2">
    <name type="scientific">Piedraia hortae CBS 480.64</name>
    <dbReference type="NCBI Taxonomy" id="1314780"/>
    <lineage>
        <taxon>Eukaryota</taxon>
        <taxon>Fungi</taxon>
        <taxon>Dikarya</taxon>
        <taxon>Ascomycota</taxon>
        <taxon>Pezizomycotina</taxon>
        <taxon>Dothideomycetes</taxon>
        <taxon>Dothideomycetidae</taxon>
        <taxon>Capnodiales</taxon>
        <taxon>Piedraiaceae</taxon>
        <taxon>Piedraia</taxon>
    </lineage>
</organism>
<reference evidence="1" key="1">
    <citation type="journal article" date="2020" name="Stud. Mycol.">
        <title>101 Dothideomycetes genomes: a test case for predicting lifestyles and emergence of pathogens.</title>
        <authorList>
            <person name="Haridas S."/>
            <person name="Albert R."/>
            <person name="Binder M."/>
            <person name="Bloem J."/>
            <person name="Labutti K."/>
            <person name="Salamov A."/>
            <person name="Andreopoulos B."/>
            <person name="Baker S."/>
            <person name="Barry K."/>
            <person name="Bills G."/>
            <person name="Bluhm B."/>
            <person name="Cannon C."/>
            <person name="Castanera R."/>
            <person name="Culley D."/>
            <person name="Daum C."/>
            <person name="Ezra D."/>
            <person name="Gonzalez J."/>
            <person name="Henrissat B."/>
            <person name="Kuo A."/>
            <person name="Liang C."/>
            <person name="Lipzen A."/>
            <person name="Lutzoni F."/>
            <person name="Magnuson J."/>
            <person name="Mondo S."/>
            <person name="Nolan M."/>
            <person name="Ohm R."/>
            <person name="Pangilinan J."/>
            <person name="Park H.-J."/>
            <person name="Ramirez L."/>
            <person name="Alfaro M."/>
            <person name="Sun H."/>
            <person name="Tritt A."/>
            <person name="Yoshinaga Y."/>
            <person name="Zwiers L.-H."/>
            <person name="Turgeon B."/>
            <person name="Goodwin S."/>
            <person name="Spatafora J."/>
            <person name="Crous P."/>
            <person name="Grigoriev I."/>
        </authorList>
    </citation>
    <scope>NUCLEOTIDE SEQUENCE</scope>
    <source>
        <strain evidence="1">CBS 480.64</strain>
    </source>
</reference>